<evidence type="ECO:0000256" key="3">
    <source>
        <dbReference type="ARBA" id="ARBA00022676"/>
    </source>
</evidence>
<keyword evidence="5 15" id="KW-0812">Transmembrane</keyword>
<feature type="active site" description="Proton donor/acceptor" evidence="12">
    <location>
        <position position="351"/>
    </location>
</feature>
<dbReference type="InterPro" id="IPR005027">
    <property type="entry name" value="Glyco_trans_43"/>
</dbReference>
<comment type="caution">
    <text evidence="15">Lacks conserved residue(s) required for the propagation of feature annotation.</text>
</comment>
<name>A0A835LV26_9MAGN</name>
<keyword evidence="6 15" id="KW-0735">Signal-anchor</keyword>
<dbReference type="OrthoDB" id="675023at2759"/>
<dbReference type="GO" id="GO:0010417">
    <property type="term" value="P:glucuronoxylan biosynthetic process"/>
    <property type="evidence" value="ECO:0007669"/>
    <property type="project" value="TreeGrafter"/>
</dbReference>
<dbReference type="PANTHER" id="PTHR10896:SF65">
    <property type="entry name" value="GALACTOSYLGALACTOSYLXYLOSYLPROTEIN 3-BETA-GLUCURONOSYLTRANSFERASE 3"/>
    <property type="match status" value="1"/>
</dbReference>
<dbReference type="PANTHER" id="PTHR10896">
    <property type="entry name" value="GALACTOSYLGALACTOSYLXYLOSYLPROTEIN 3-BETA-GLUCURONOSYLTRANSFERASE BETA-1,3-GLUCURONYLTRANSFERASE"/>
    <property type="match status" value="1"/>
</dbReference>
<comment type="cofactor">
    <cofactor evidence="13">
        <name>Mn(2+)</name>
        <dbReference type="ChEBI" id="CHEBI:29035"/>
    </cofactor>
</comment>
<dbReference type="GO" id="GO:0015018">
    <property type="term" value="F:galactosylgalactosylxylosylprotein 3-beta-glucuronosyltransferase activity"/>
    <property type="evidence" value="ECO:0007669"/>
    <property type="project" value="InterPro"/>
</dbReference>
<evidence type="ECO:0000256" key="14">
    <source>
        <dbReference type="PIRSR" id="PIRSR605027-4"/>
    </source>
</evidence>
<evidence type="ECO:0000256" key="1">
    <source>
        <dbReference type="ARBA" id="ARBA00004323"/>
    </source>
</evidence>
<evidence type="ECO:0000256" key="9">
    <source>
        <dbReference type="ARBA" id="ARBA00023136"/>
    </source>
</evidence>
<feature type="transmembrane region" description="Helical" evidence="15">
    <location>
        <begin position="33"/>
        <end position="54"/>
    </location>
</feature>
<keyword evidence="8 15" id="KW-0333">Golgi apparatus</keyword>
<keyword evidence="13" id="KW-0464">Manganese</keyword>
<evidence type="ECO:0000256" key="13">
    <source>
        <dbReference type="PIRSR" id="PIRSR605027-3"/>
    </source>
</evidence>
<sequence length="406" mass="47545">MASFRRAQSPAYNKYQYNGGSSTSSSLKSLGMFFIRLFLRFLLCFSRFLAWVLFQRYPPKKGNFFTWKWSLKRFLICFTFGFVIGLIPFISPFDDITTSKDFSFEIKQQQLSTRAQMDLNNVVRRENAVLENLILETKPEVEDDKLSFFSPRKQLIIVTPTYNRAMQAYFLNRLSQVLRLVPPPVLWIVVEMSKESIETSKILRKTGVMYRHLVCMKNSTNVKDRGVHQRNTALEHIEHHKLDGIVYFADDDNVYALALFESLREISRFGTWPVAMLAPSKNKAILEGPVCNGSQVIGWHTNEKSKKLRRFHVDMSGFAFNSTILWNPKRWHRPTSDSIRQLDTVKEGFQETTFIEQIVEDESQMEPIPYQCLRIMNWHLHLEGRNFVYPRGWHLQKNLVTVVPLH</sequence>
<dbReference type="AlphaFoldDB" id="A0A835LV26"/>
<comment type="subcellular location">
    <subcellularLocation>
        <location evidence="1 15">Golgi apparatus membrane</location>
        <topology evidence="1 15">Single-pass type II membrane protein</topology>
    </subcellularLocation>
</comment>
<feature type="transmembrane region" description="Helical" evidence="15">
    <location>
        <begin position="74"/>
        <end position="93"/>
    </location>
</feature>
<dbReference type="EC" id="2.4.-.-" evidence="15"/>
<keyword evidence="4 15" id="KW-0808">Transferase</keyword>
<evidence type="ECO:0000256" key="15">
    <source>
        <dbReference type="RuleBase" id="RU363127"/>
    </source>
</evidence>
<comment type="similarity">
    <text evidence="2 15">Belongs to the glycosyltransferase 43 family.</text>
</comment>
<evidence type="ECO:0000256" key="11">
    <source>
        <dbReference type="ARBA" id="ARBA00023316"/>
    </source>
</evidence>
<comment type="caution">
    <text evidence="16">The sequence shown here is derived from an EMBL/GenBank/DDBJ whole genome shotgun (WGS) entry which is preliminary data.</text>
</comment>
<protein>
    <recommendedName>
        <fullName evidence="15">Glycosyltransferases</fullName>
        <ecNumber evidence="15">2.4.-.-</ecNumber>
    </recommendedName>
</protein>
<dbReference type="SUPFAM" id="SSF53448">
    <property type="entry name" value="Nucleotide-diphospho-sugar transferases"/>
    <property type="match status" value="1"/>
</dbReference>
<dbReference type="InterPro" id="IPR029044">
    <property type="entry name" value="Nucleotide-diphossugar_trans"/>
</dbReference>
<evidence type="ECO:0000256" key="6">
    <source>
        <dbReference type="ARBA" id="ARBA00022968"/>
    </source>
</evidence>
<keyword evidence="10" id="KW-0325">Glycoprotein</keyword>
<dbReference type="FunFam" id="3.90.550.10:FF:000064">
    <property type="entry name" value="Glycosyltransferases"/>
    <property type="match status" value="1"/>
</dbReference>
<dbReference type="CDD" id="cd00218">
    <property type="entry name" value="GlcAT-I"/>
    <property type="match status" value="1"/>
</dbReference>
<dbReference type="GO" id="GO:0009834">
    <property type="term" value="P:plant-type secondary cell wall biogenesis"/>
    <property type="evidence" value="ECO:0007669"/>
    <property type="project" value="TreeGrafter"/>
</dbReference>
<organism evidence="16 17">
    <name type="scientific">Coptis chinensis</name>
    <dbReference type="NCBI Taxonomy" id="261450"/>
    <lineage>
        <taxon>Eukaryota</taxon>
        <taxon>Viridiplantae</taxon>
        <taxon>Streptophyta</taxon>
        <taxon>Embryophyta</taxon>
        <taxon>Tracheophyta</taxon>
        <taxon>Spermatophyta</taxon>
        <taxon>Magnoliopsida</taxon>
        <taxon>Ranunculales</taxon>
        <taxon>Ranunculaceae</taxon>
        <taxon>Coptidoideae</taxon>
        <taxon>Coptis</taxon>
    </lineage>
</organism>
<proteinExistence type="inferred from homology"/>
<evidence type="ECO:0000256" key="8">
    <source>
        <dbReference type="ARBA" id="ARBA00023034"/>
    </source>
</evidence>
<comment type="function">
    <text evidence="15">Involved in the synthesis of glucuronoxylan hemicellulose in secondary cell walls.</text>
</comment>
<dbReference type="GO" id="GO:0046872">
    <property type="term" value="F:metal ion binding"/>
    <property type="evidence" value="ECO:0007669"/>
    <property type="project" value="UniProtKB-KW"/>
</dbReference>
<dbReference type="Proteomes" id="UP000631114">
    <property type="component" value="Unassembled WGS sequence"/>
</dbReference>
<evidence type="ECO:0000256" key="5">
    <source>
        <dbReference type="ARBA" id="ARBA00022692"/>
    </source>
</evidence>
<evidence type="ECO:0000313" key="16">
    <source>
        <dbReference type="EMBL" id="KAF9608575.1"/>
    </source>
</evidence>
<dbReference type="EMBL" id="JADFTS010000004">
    <property type="protein sequence ID" value="KAF9608575.1"/>
    <property type="molecule type" value="Genomic_DNA"/>
</dbReference>
<dbReference type="Pfam" id="PF03360">
    <property type="entry name" value="Glyco_transf_43"/>
    <property type="match status" value="1"/>
</dbReference>
<dbReference type="GO" id="GO:0071555">
    <property type="term" value="P:cell wall organization"/>
    <property type="evidence" value="ECO:0007669"/>
    <property type="project" value="UniProtKB-KW"/>
</dbReference>
<evidence type="ECO:0000256" key="2">
    <source>
        <dbReference type="ARBA" id="ARBA00007706"/>
    </source>
</evidence>
<evidence type="ECO:0000256" key="4">
    <source>
        <dbReference type="ARBA" id="ARBA00022679"/>
    </source>
</evidence>
<keyword evidence="7 15" id="KW-1133">Transmembrane helix</keyword>
<evidence type="ECO:0000256" key="12">
    <source>
        <dbReference type="PIRSR" id="PIRSR605027-1"/>
    </source>
</evidence>
<feature type="binding site" evidence="13">
    <location>
        <position position="252"/>
    </location>
    <ligand>
        <name>Mn(2+)</name>
        <dbReference type="ChEBI" id="CHEBI:29035"/>
    </ligand>
</feature>
<keyword evidence="3" id="KW-0328">Glycosyltransferase</keyword>
<dbReference type="GO" id="GO:0000139">
    <property type="term" value="C:Golgi membrane"/>
    <property type="evidence" value="ECO:0007669"/>
    <property type="project" value="UniProtKB-SubCell"/>
</dbReference>
<accession>A0A835LV26</accession>
<reference evidence="16 17" key="1">
    <citation type="submission" date="2020-10" db="EMBL/GenBank/DDBJ databases">
        <title>The Coptis chinensis genome and diversification of protoberbering-type alkaloids.</title>
        <authorList>
            <person name="Wang B."/>
            <person name="Shu S."/>
            <person name="Song C."/>
            <person name="Liu Y."/>
        </authorList>
    </citation>
    <scope>NUCLEOTIDE SEQUENCE [LARGE SCALE GENOMIC DNA]</scope>
    <source>
        <strain evidence="16">HL-2020</strain>
        <tissue evidence="16">Leaf</tissue>
    </source>
</reference>
<evidence type="ECO:0000256" key="10">
    <source>
        <dbReference type="ARBA" id="ARBA00023180"/>
    </source>
</evidence>
<dbReference type="Gene3D" id="3.90.550.10">
    <property type="entry name" value="Spore Coat Polysaccharide Biosynthesis Protein SpsA, Chain A"/>
    <property type="match status" value="1"/>
</dbReference>
<evidence type="ECO:0000256" key="7">
    <source>
        <dbReference type="ARBA" id="ARBA00022989"/>
    </source>
</evidence>
<dbReference type="GO" id="GO:0042285">
    <property type="term" value="F:xylosyltransferase activity"/>
    <property type="evidence" value="ECO:0007669"/>
    <property type="project" value="TreeGrafter"/>
</dbReference>
<feature type="site" description="Interaction with galactose moiety of substrate glycoprotein" evidence="14">
    <location>
        <position position="287"/>
    </location>
</feature>
<keyword evidence="13" id="KW-0479">Metal-binding</keyword>
<evidence type="ECO:0000313" key="17">
    <source>
        <dbReference type="Proteomes" id="UP000631114"/>
    </source>
</evidence>
<keyword evidence="11 15" id="KW-0961">Cell wall biogenesis/degradation</keyword>
<keyword evidence="17" id="KW-1185">Reference proteome</keyword>
<keyword evidence="9 15" id="KW-0472">Membrane</keyword>
<gene>
    <name evidence="16" type="ORF">IFM89_010007</name>
</gene>